<reference evidence="6 7" key="1">
    <citation type="journal article" date="2013" name="PLoS Genet.">
        <title>Distinctive expansion of potential virulence genes in the genome of the oomycete fish pathogen Saprolegnia parasitica.</title>
        <authorList>
            <person name="Jiang R.H."/>
            <person name="de Bruijn I."/>
            <person name="Haas B.J."/>
            <person name="Belmonte R."/>
            <person name="Lobach L."/>
            <person name="Christie J."/>
            <person name="van den Ackerveken G."/>
            <person name="Bottin A."/>
            <person name="Bulone V."/>
            <person name="Diaz-Moreno S.M."/>
            <person name="Dumas B."/>
            <person name="Fan L."/>
            <person name="Gaulin E."/>
            <person name="Govers F."/>
            <person name="Grenville-Briggs L.J."/>
            <person name="Horner N.R."/>
            <person name="Levin J.Z."/>
            <person name="Mammella M."/>
            <person name="Meijer H.J."/>
            <person name="Morris P."/>
            <person name="Nusbaum C."/>
            <person name="Oome S."/>
            <person name="Phillips A.J."/>
            <person name="van Rooyen D."/>
            <person name="Rzeszutek E."/>
            <person name="Saraiva M."/>
            <person name="Secombes C.J."/>
            <person name="Seidl M.F."/>
            <person name="Snel B."/>
            <person name="Stassen J.H."/>
            <person name="Sykes S."/>
            <person name="Tripathy S."/>
            <person name="van den Berg H."/>
            <person name="Vega-Arreguin J.C."/>
            <person name="Wawra S."/>
            <person name="Young S.K."/>
            <person name="Zeng Q."/>
            <person name="Dieguez-Uribeondo J."/>
            <person name="Russ C."/>
            <person name="Tyler B.M."/>
            <person name="van West P."/>
        </authorList>
    </citation>
    <scope>NUCLEOTIDE SEQUENCE [LARGE SCALE GENOMIC DNA]</scope>
    <source>
        <strain evidence="6 7">CBS 223.65</strain>
    </source>
</reference>
<dbReference type="VEuPathDB" id="FungiDB:SPRG_15054"/>
<dbReference type="PANTHER" id="PTHR20991">
    <property type="entry name" value="PARATHYROID HORMONE-RESPONSIVE B1 GENE"/>
    <property type="match status" value="1"/>
</dbReference>
<dbReference type="OrthoDB" id="10262646at2759"/>
<keyword evidence="7" id="KW-1185">Reference proteome</keyword>
<dbReference type="Pfam" id="PF23339">
    <property type="entry name" value="PTHB1_CtH"/>
    <property type="match status" value="1"/>
</dbReference>
<dbReference type="GeneID" id="24136824"/>
<feature type="region of interest" description="Disordered" evidence="1">
    <location>
        <begin position="457"/>
        <end position="491"/>
    </location>
</feature>
<evidence type="ECO:0000313" key="7">
    <source>
        <dbReference type="Proteomes" id="UP000030745"/>
    </source>
</evidence>
<dbReference type="InterPro" id="IPR026511">
    <property type="entry name" value="PTHB1"/>
</dbReference>
<evidence type="ECO:0000259" key="3">
    <source>
        <dbReference type="Pfam" id="PF23337"/>
    </source>
</evidence>
<dbReference type="GO" id="GO:0060271">
    <property type="term" value="P:cilium assembly"/>
    <property type="evidence" value="ECO:0007669"/>
    <property type="project" value="TreeGrafter"/>
</dbReference>
<dbReference type="AlphaFoldDB" id="A0A067BZF2"/>
<feature type="domain" description="PTHB1 hairpin" evidence="4">
    <location>
        <begin position="279"/>
        <end position="376"/>
    </location>
</feature>
<accession>A0A067BZF2</accession>
<dbReference type="GO" id="GO:0034464">
    <property type="term" value="C:BBSome"/>
    <property type="evidence" value="ECO:0007669"/>
    <property type="project" value="InterPro"/>
</dbReference>
<dbReference type="Pfam" id="PF23337">
    <property type="entry name" value="PTHB1_pf"/>
    <property type="match status" value="1"/>
</dbReference>
<proteinExistence type="predicted"/>
<evidence type="ECO:0000259" key="2">
    <source>
        <dbReference type="Pfam" id="PF14728"/>
    </source>
</evidence>
<dbReference type="Pfam" id="PF14728">
    <property type="entry name" value="PTHB1_GAE"/>
    <property type="match status" value="1"/>
</dbReference>
<feature type="domain" description="PTHB1 C-terminal helix bundle" evidence="5">
    <location>
        <begin position="380"/>
        <end position="450"/>
    </location>
</feature>
<evidence type="ECO:0000259" key="4">
    <source>
        <dbReference type="Pfam" id="PF23338"/>
    </source>
</evidence>
<feature type="domain" description="PTHB1 platform" evidence="3">
    <location>
        <begin position="171"/>
        <end position="266"/>
    </location>
</feature>
<feature type="domain" description="PTHB1 GAE" evidence="2">
    <location>
        <begin position="81"/>
        <end position="166"/>
    </location>
</feature>
<dbReference type="InterPro" id="IPR055362">
    <property type="entry name" value="PTHB1_pf_dom"/>
</dbReference>
<dbReference type="KEGG" id="spar:SPRG_15054"/>
<sequence length="491" mass="54001">MDEEHRTLLNIIRRSQGERRSEPKERILLRAQVPAIFDAHDDDDSSFIQGTSPSSSSCRTQAAGFLDADAVYGIDQQPVTLTMRVYITYTGSNVIQNVTLAITAPTNVVVVSASSVVLTSVDGKTSTPLIVPVVLRPSGTAMPSSLEVTISAAYTLESGQPRTSMCIVKLPMCMMCRVVPPVKAGTFKFTLDTNQAPPLLTDLFQDMLTQPGATPEWAKQVTGSTANVLSFQYYNGVDVTILVSKNAGRYRIQSTELDALWMLLYDTDDLLEIQYADPLPLADFFGEHFHLRKAVAELKADINDRAHEFRVIQKRLLVRYKDRNPAPLSALDVLMHGTYAQLLDLATQMEQAQRKLAAASNRLSCSVSLLLMLMRYKFNLDDANFNVLAAHLSPIVADADLGWEDVTEAAITELLKSAKAPAREMTAPEIALQQDTKKLKKHITIVCDRLGKGALFVGEARPRRPPSDDDNGKDDNGKDDNGKDDDDGGKE</sequence>
<dbReference type="InterPro" id="IPR028074">
    <property type="entry name" value="PHTB1_GAE_dom"/>
</dbReference>
<dbReference type="EMBL" id="KK583339">
    <property type="protein sequence ID" value="KDO19666.1"/>
    <property type="molecule type" value="Genomic_DNA"/>
</dbReference>
<dbReference type="RefSeq" id="XP_012209626.1">
    <property type="nucleotide sequence ID" value="XM_012354236.1"/>
</dbReference>
<dbReference type="GO" id="GO:0016020">
    <property type="term" value="C:membrane"/>
    <property type="evidence" value="ECO:0007669"/>
    <property type="project" value="TreeGrafter"/>
</dbReference>
<dbReference type="Proteomes" id="UP000030745">
    <property type="component" value="Unassembled WGS sequence"/>
</dbReference>
<dbReference type="InterPro" id="IPR055363">
    <property type="entry name" value="PTHB1_hp_dom"/>
</dbReference>
<protein>
    <submittedName>
        <fullName evidence="6">Uncharacterized protein</fullName>
    </submittedName>
</protein>
<gene>
    <name evidence="6" type="ORF">SPRG_15054</name>
</gene>
<name>A0A067BZF2_SAPPC</name>
<dbReference type="Pfam" id="PF23338">
    <property type="entry name" value="PTHB1_hp"/>
    <property type="match status" value="1"/>
</dbReference>
<dbReference type="PANTHER" id="PTHR20991:SF0">
    <property type="entry name" value="PROTEIN PTHB1"/>
    <property type="match status" value="1"/>
</dbReference>
<evidence type="ECO:0000259" key="5">
    <source>
        <dbReference type="Pfam" id="PF23339"/>
    </source>
</evidence>
<feature type="compositionally biased region" description="Acidic residues" evidence="1">
    <location>
        <begin position="482"/>
        <end position="491"/>
    </location>
</feature>
<evidence type="ECO:0000256" key="1">
    <source>
        <dbReference type="SAM" id="MobiDB-lite"/>
    </source>
</evidence>
<dbReference type="InterPro" id="IPR055364">
    <property type="entry name" value="PTHB1_CtH_dom"/>
</dbReference>
<organism evidence="6 7">
    <name type="scientific">Saprolegnia parasitica (strain CBS 223.65)</name>
    <dbReference type="NCBI Taxonomy" id="695850"/>
    <lineage>
        <taxon>Eukaryota</taxon>
        <taxon>Sar</taxon>
        <taxon>Stramenopiles</taxon>
        <taxon>Oomycota</taxon>
        <taxon>Saprolegniomycetes</taxon>
        <taxon>Saprolegniales</taxon>
        <taxon>Saprolegniaceae</taxon>
        <taxon>Saprolegnia</taxon>
    </lineage>
</organism>
<evidence type="ECO:0000313" key="6">
    <source>
        <dbReference type="EMBL" id="KDO19666.1"/>
    </source>
</evidence>
<dbReference type="STRING" id="695850.A0A067BZF2"/>